<dbReference type="InterPro" id="IPR010105">
    <property type="entry name" value="TonB_sidphr_rcpt"/>
</dbReference>
<dbReference type="PANTHER" id="PTHR32552">
    <property type="entry name" value="FERRICHROME IRON RECEPTOR-RELATED"/>
    <property type="match status" value="1"/>
</dbReference>
<evidence type="ECO:0000259" key="18">
    <source>
        <dbReference type="Pfam" id="PF07715"/>
    </source>
</evidence>
<keyword evidence="11 13" id="KW-0472">Membrane</keyword>
<dbReference type="InterPro" id="IPR000531">
    <property type="entry name" value="Beta-barrel_TonB"/>
</dbReference>
<dbReference type="Gene3D" id="2.40.170.20">
    <property type="entry name" value="TonB-dependent receptor, beta-barrel domain"/>
    <property type="match status" value="1"/>
</dbReference>
<evidence type="ECO:0000256" key="5">
    <source>
        <dbReference type="ARBA" id="ARBA00022496"/>
    </source>
</evidence>
<keyword evidence="21" id="KW-1185">Reference proteome</keyword>
<feature type="region of interest" description="Disordered" evidence="15">
    <location>
        <begin position="201"/>
        <end position="270"/>
    </location>
</feature>
<dbReference type="InterPro" id="IPR036942">
    <property type="entry name" value="Beta-barrel_TonB_sf"/>
</dbReference>
<evidence type="ECO:0000256" key="1">
    <source>
        <dbReference type="ARBA" id="ARBA00004571"/>
    </source>
</evidence>
<keyword evidence="7 16" id="KW-0732">Signal</keyword>
<keyword evidence="4 13" id="KW-1134">Transmembrane beta strand</keyword>
<evidence type="ECO:0000313" key="21">
    <source>
        <dbReference type="Proteomes" id="UP000604661"/>
    </source>
</evidence>
<name>A0ABR8EQ90_NOSLI</name>
<keyword evidence="10 14" id="KW-0798">TonB box</keyword>
<feature type="region of interest" description="Disordered" evidence="15">
    <location>
        <begin position="27"/>
        <end position="49"/>
    </location>
</feature>
<keyword evidence="6 13" id="KW-0812">Transmembrane</keyword>
<dbReference type="Proteomes" id="UP000604661">
    <property type="component" value="Unassembled WGS sequence"/>
</dbReference>
<dbReference type="PROSITE" id="PS52016">
    <property type="entry name" value="TONB_DEPENDENT_REC_3"/>
    <property type="match status" value="1"/>
</dbReference>
<organism evidence="20 21">
    <name type="scientific">Nostoc linckia FACHB-391</name>
    <dbReference type="NCBI Taxonomy" id="2692906"/>
    <lineage>
        <taxon>Bacteria</taxon>
        <taxon>Bacillati</taxon>
        <taxon>Cyanobacteriota</taxon>
        <taxon>Cyanophyceae</taxon>
        <taxon>Nostocales</taxon>
        <taxon>Nostocaceae</taxon>
        <taxon>Nostoc</taxon>
    </lineage>
</organism>
<evidence type="ECO:0000259" key="19">
    <source>
        <dbReference type="Pfam" id="PF11741"/>
    </source>
</evidence>
<evidence type="ECO:0000256" key="11">
    <source>
        <dbReference type="ARBA" id="ARBA00023136"/>
    </source>
</evidence>
<feature type="domain" description="TonB-dependent receptor-like beta-barrel" evidence="17">
    <location>
        <begin position="450"/>
        <end position="887"/>
    </location>
</feature>
<comment type="subcellular location">
    <subcellularLocation>
        <location evidence="1 13">Cell outer membrane</location>
        <topology evidence="1 13">Multi-pass membrane protein</topology>
    </subcellularLocation>
</comment>
<proteinExistence type="inferred from homology"/>
<keyword evidence="8" id="KW-0408">Iron</keyword>
<dbReference type="Pfam" id="PF07715">
    <property type="entry name" value="Plug"/>
    <property type="match status" value="1"/>
</dbReference>
<comment type="caution">
    <text evidence="20">The sequence shown here is derived from an EMBL/GenBank/DDBJ whole genome shotgun (WGS) entry which is preliminary data.</text>
</comment>
<feature type="domain" description="TonB-dependent receptor plug" evidence="18">
    <location>
        <begin position="271"/>
        <end position="373"/>
    </location>
</feature>
<evidence type="ECO:0000256" key="14">
    <source>
        <dbReference type="RuleBase" id="RU003357"/>
    </source>
</evidence>
<keyword evidence="5" id="KW-0410">Iron transport</keyword>
<dbReference type="CDD" id="cd01347">
    <property type="entry name" value="ligand_gated_channel"/>
    <property type="match status" value="1"/>
</dbReference>
<dbReference type="PANTHER" id="PTHR32552:SF68">
    <property type="entry name" value="FERRICHROME OUTER MEMBRANE TRANSPORTER_PHAGE RECEPTOR"/>
    <property type="match status" value="1"/>
</dbReference>
<evidence type="ECO:0000256" key="3">
    <source>
        <dbReference type="ARBA" id="ARBA00022448"/>
    </source>
</evidence>
<keyword evidence="20" id="KW-0675">Receptor</keyword>
<evidence type="ECO:0000256" key="12">
    <source>
        <dbReference type="ARBA" id="ARBA00023237"/>
    </source>
</evidence>
<feature type="domain" description="AMIN" evidence="19">
    <location>
        <begin position="96"/>
        <end position="192"/>
    </location>
</feature>
<dbReference type="Pfam" id="PF00593">
    <property type="entry name" value="TonB_dep_Rec_b-barrel"/>
    <property type="match status" value="1"/>
</dbReference>
<dbReference type="RefSeq" id="WP_190890601.1">
    <property type="nucleotide sequence ID" value="NZ_JACJTE010000003.1"/>
</dbReference>
<comment type="similarity">
    <text evidence="2 13 14">Belongs to the TonB-dependent receptor family.</text>
</comment>
<evidence type="ECO:0000256" key="6">
    <source>
        <dbReference type="ARBA" id="ARBA00022692"/>
    </source>
</evidence>
<dbReference type="Pfam" id="PF11741">
    <property type="entry name" value="AMIN"/>
    <property type="match status" value="1"/>
</dbReference>
<evidence type="ECO:0000256" key="13">
    <source>
        <dbReference type="PROSITE-ProRule" id="PRU01360"/>
    </source>
</evidence>
<evidence type="ECO:0000256" key="15">
    <source>
        <dbReference type="SAM" id="MobiDB-lite"/>
    </source>
</evidence>
<protein>
    <submittedName>
        <fullName evidence="20">TonB-dependent siderophore receptor</fullName>
    </submittedName>
</protein>
<dbReference type="InterPro" id="IPR012910">
    <property type="entry name" value="Plug_dom"/>
</dbReference>
<reference evidence="20 21" key="1">
    <citation type="journal article" date="2020" name="ISME J.">
        <title>Comparative genomics reveals insights into cyanobacterial evolution and habitat adaptation.</title>
        <authorList>
            <person name="Chen M.Y."/>
            <person name="Teng W.K."/>
            <person name="Zhao L."/>
            <person name="Hu C.X."/>
            <person name="Zhou Y.K."/>
            <person name="Han B.P."/>
            <person name="Song L.R."/>
            <person name="Shu W.S."/>
        </authorList>
    </citation>
    <scope>NUCLEOTIDE SEQUENCE [LARGE SCALE GENOMIC DNA]</scope>
    <source>
        <strain evidence="20 21">FACHB-391</strain>
    </source>
</reference>
<feature type="signal peptide" evidence="16">
    <location>
        <begin position="1"/>
        <end position="20"/>
    </location>
</feature>
<sequence length="919" mass="101448">MKVEQLLQSLLLTSSVVVLATTPANSEEIPTQQVQRHSRSTGAGTSSSTPVQLVKLNTEIPQLSEIKPPLISADKLVQSPTPGEAGSQNVVEVTGVKINPIDNKLEIILETPRGEQLQVTQKEQGNTYIADIPSSQLRLPSGGNTFRQENPVAGITEVTVTNVDANSIRVTVIGEAGVPVVELFDSDEGLIFGLTSVASSAQTPQTPEVPQQTPQTSQTPEVQPTPQPETQTEPNEPSAQTEEPIELVVTGEQDGYKVPNASTATRTDTPIRDTPASIQVIPQQVLKDQQVLRLPEALRNVSGYSEEGGFGDTREQFNLRGFSVSGLSDSQIFQDGFRVFNQQGLIETANLERIEILKGPASILFGSLEPGGIVNLVTKRPLAEPYYGAELSIGSDGFVRPTLDVSGPLNTDKTALYRLNTVYETGRRWRGNFDTDISRFFIAPVVDFKLGDRTEITLDLDYLNDERPFDRGLIEVNGGVADIPRDRLVLSTPQDFLRQENLSTGYRLSHRFNDDWTIRNAFRYSKTDYLDYRSEARSLDENTGELSGRYFFSRETYEESYGLQTDVVGKFTTGSVKHTLVFGVDLTRNTSDGNVRRSANGFIPSINIFNPVYPDITRPNRLELNLTQDYIISTDRLGIFLQDQIAFTDNLKILIGGRFDSVDFSYDDPVSEFLAEQSQQAFSPRVGIVYQPIDPISLYANFTQSFNPNYFDLTADGSPLEPSRATQYEVGIKGELFDGKLAATLAAYQITKTNIPTTDPDNEDFSVAIGEARSRGIEFDITGEILPGWKIIASYGYTDAIITEDQNIAPGTRLANVPRNAASLWTNYEFQQGSLEGLGFGFGIFYVDQKFGDDTDDPYFIPSYIRTDAAIYYRRNNWRAGINIKNLFDVTYFESGANVGNSIEVGAPLTVIGTLAVEF</sequence>
<evidence type="ECO:0000256" key="16">
    <source>
        <dbReference type="SAM" id="SignalP"/>
    </source>
</evidence>
<dbReference type="EMBL" id="JACJTE010000003">
    <property type="protein sequence ID" value="MBD2559787.1"/>
    <property type="molecule type" value="Genomic_DNA"/>
</dbReference>
<feature type="compositionally biased region" description="Low complexity" evidence="15">
    <location>
        <begin position="40"/>
        <end position="49"/>
    </location>
</feature>
<dbReference type="InterPro" id="IPR039426">
    <property type="entry name" value="TonB-dep_rcpt-like"/>
</dbReference>
<evidence type="ECO:0000256" key="10">
    <source>
        <dbReference type="ARBA" id="ARBA00023077"/>
    </source>
</evidence>
<dbReference type="InterPro" id="IPR037066">
    <property type="entry name" value="Plug_dom_sf"/>
</dbReference>
<dbReference type="InterPro" id="IPR021731">
    <property type="entry name" value="AMIN_dom"/>
</dbReference>
<dbReference type="Gene3D" id="2.170.130.10">
    <property type="entry name" value="TonB-dependent receptor, plug domain"/>
    <property type="match status" value="1"/>
</dbReference>
<feature type="chain" id="PRO_5046304616" evidence="16">
    <location>
        <begin position="21"/>
        <end position="919"/>
    </location>
</feature>
<gene>
    <name evidence="20" type="ORF">H6G95_03960</name>
</gene>
<dbReference type="NCBIfam" id="TIGR01783">
    <property type="entry name" value="TonB-siderophor"/>
    <property type="match status" value="1"/>
</dbReference>
<evidence type="ECO:0000313" key="20">
    <source>
        <dbReference type="EMBL" id="MBD2559787.1"/>
    </source>
</evidence>
<evidence type="ECO:0000256" key="9">
    <source>
        <dbReference type="ARBA" id="ARBA00023065"/>
    </source>
</evidence>
<evidence type="ECO:0000256" key="2">
    <source>
        <dbReference type="ARBA" id="ARBA00009810"/>
    </source>
</evidence>
<keyword evidence="12 13" id="KW-0998">Cell outer membrane</keyword>
<keyword evidence="9" id="KW-0406">Ion transport</keyword>
<evidence type="ECO:0000256" key="7">
    <source>
        <dbReference type="ARBA" id="ARBA00022729"/>
    </source>
</evidence>
<evidence type="ECO:0000256" key="8">
    <source>
        <dbReference type="ARBA" id="ARBA00023004"/>
    </source>
</evidence>
<evidence type="ECO:0000256" key="4">
    <source>
        <dbReference type="ARBA" id="ARBA00022452"/>
    </source>
</evidence>
<keyword evidence="3 13" id="KW-0813">Transport</keyword>
<evidence type="ECO:0000259" key="17">
    <source>
        <dbReference type="Pfam" id="PF00593"/>
    </source>
</evidence>
<feature type="compositionally biased region" description="Low complexity" evidence="15">
    <location>
        <begin position="202"/>
        <end position="234"/>
    </location>
</feature>
<dbReference type="SUPFAM" id="SSF56935">
    <property type="entry name" value="Porins"/>
    <property type="match status" value="1"/>
</dbReference>
<accession>A0ABR8EQ90</accession>